<name>A0A235ETS5_9RHOO</name>
<dbReference type="AlphaFoldDB" id="A0A235ETS5"/>
<sequence length="86" mass="9381">MAHLRKELRETLLRLHGPLLGGEPLAAALGHRSVASLRQARRRGQVMVPLFTVPNRRGWFALTLDVADWLSATRMGASAGGRISPS</sequence>
<proteinExistence type="predicted"/>
<reference evidence="1 2" key="1">
    <citation type="submission" date="2017-07" db="EMBL/GenBank/DDBJ databases">
        <title>Thauera sp. KNDSS-Mac4 genome sequence and assembly.</title>
        <authorList>
            <person name="Mayilraj S."/>
        </authorList>
    </citation>
    <scope>NUCLEOTIDE SEQUENCE [LARGE SCALE GENOMIC DNA]</scope>
    <source>
        <strain evidence="1 2">KNDSS-Mac4</strain>
    </source>
</reference>
<keyword evidence="2" id="KW-1185">Reference proteome</keyword>
<organism evidence="1 2">
    <name type="scientific">Thauera propionica</name>
    <dbReference type="NCBI Taxonomy" id="2019431"/>
    <lineage>
        <taxon>Bacteria</taxon>
        <taxon>Pseudomonadati</taxon>
        <taxon>Pseudomonadota</taxon>
        <taxon>Betaproteobacteria</taxon>
        <taxon>Rhodocyclales</taxon>
        <taxon>Zoogloeaceae</taxon>
        <taxon>Thauera</taxon>
    </lineage>
</organism>
<protein>
    <recommendedName>
        <fullName evidence="3">DNA-binding protein</fullName>
    </recommendedName>
</protein>
<gene>
    <name evidence="1" type="ORF">CGK74_18220</name>
</gene>
<evidence type="ECO:0008006" key="3">
    <source>
        <dbReference type="Google" id="ProtNLM"/>
    </source>
</evidence>
<dbReference type="OrthoDB" id="8591913at2"/>
<evidence type="ECO:0000313" key="1">
    <source>
        <dbReference type="EMBL" id="OYD52420.1"/>
    </source>
</evidence>
<comment type="caution">
    <text evidence="1">The sequence shown here is derived from an EMBL/GenBank/DDBJ whole genome shotgun (WGS) entry which is preliminary data.</text>
</comment>
<dbReference type="EMBL" id="NOIH01000040">
    <property type="protein sequence ID" value="OYD52420.1"/>
    <property type="molecule type" value="Genomic_DNA"/>
</dbReference>
<evidence type="ECO:0000313" key="2">
    <source>
        <dbReference type="Proteomes" id="UP000215181"/>
    </source>
</evidence>
<dbReference type="Proteomes" id="UP000215181">
    <property type="component" value="Unassembled WGS sequence"/>
</dbReference>
<accession>A0A235ETS5</accession>